<dbReference type="Proteomes" id="UP001597024">
    <property type="component" value="Unassembled WGS sequence"/>
</dbReference>
<reference evidence="3" key="1">
    <citation type="journal article" date="2019" name="Int. J. Syst. Evol. Microbiol.">
        <title>The Global Catalogue of Microorganisms (GCM) 10K type strain sequencing project: providing services to taxonomists for standard genome sequencing and annotation.</title>
        <authorList>
            <consortium name="The Broad Institute Genomics Platform"/>
            <consortium name="The Broad Institute Genome Sequencing Center for Infectious Disease"/>
            <person name="Wu L."/>
            <person name="Ma J."/>
        </authorList>
    </citation>
    <scope>NUCLEOTIDE SEQUENCE [LARGE SCALE GENOMIC DNA]</scope>
    <source>
        <strain evidence="3">CCUG 62974</strain>
    </source>
</reference>
<gene>
    <name evidence="2" type="ORF">ACFQ08_14595</name>
</gene>
<proteinExistence type="predicted"/>
<sequence length="96" mass="10178">MNATEARDLLRLLSWILGAPMLNEEPVPDAEAMEAAALLADQAHQALGSGPDGQSVRALWCQVQPVVTVDRVPYDSGGEPSSGLRLVHSMRGGDDV</sequence>
<comment type="caution">
    <text evidence="2">The sequence shown here is derived from an EMBL/GenBank/DDBJ whole genome shotgun (WGS) entry which is preliminary data.</text>
</comment>
<evidence type="ECO:0000256" key="1">
    <source>
        <dbReference type="SAM" id="MobiDB-lite"/>
    </source>
</evidence>
<name>A0ABW3DPH7_9ACTN</name>
<organism evidence="2 3">
    <name type="scientific">Streptosporangium algeriense</name>
    <dbReference type="NCBI Taxonomy" id="1682748"/>
    <lineage>
        <taxon>Bacteria</taxon>
        <taxon>Bacillati</taxon>
        <taxon>Actinomycetota</taxon>
        <taxon>Actinomycetes</taxon>
        <taxon>Streptosporangiales</taxon>
        <taxon>Streptosporangiaceae</taxon>
        <taxon>Streptosporangium</taxon>
    </lineage>
</organism>
<feature type="region of interest" description="Disordered" evidence="1">
    <location>
        <begin position="72"/>
        <end position="96"/>
    </location>
</feature>
<evidence type="ECO:0000313" key="3">
    <source>
        <dbReference type="Proteomes" id="UP001597024"/>
    </source>
</evidence>
<evidence type="ECO:0000313" key="2">
    <source>
        <dbReference type="EMBL" id="MFD0885776.1"/>
    </source>
</evidence>
<protein>
    <submittedName>
        <fullName evidence="2">Uncharacterized protein</fullName>
    </submittedName>
</protein>
<accession>A0ABW3DPH7</accession>
<keyword evidence="3" id="KW-1185">Reference proteome</keyword>
<dbReference type="EMBL" id="JBHTHX010000433">
    <property type="protein sequence ID" value="MFD0885776.1"/>
    <property type="molecule type" value="Genomic_DNA"/>
</dbReference>